<dbReference type="InterPro" id="IPR052359">
    <property type="entry name" value="HTH-type_reg/antitoxin"/>
</dbReference>
<dbReference type="PANTHER" id="PTHR36511">
    <property type="entry name" value="MERR FAMILY BACTERIAL REGULATORY PROTEIN"/>
    <property type="match status" value="1"/>
</dbReference>
<dbReference type="SMART" id="SM00530">
    <property type="entry name" value="HTH_XRE"/>
    <property type="match status" value="1"/>
</dbReference>
<dbReference type="CDD" id="cd00093">
    <property type="entry name" value="HTH_XRE"/>
    <property type="match status" value="1"/>
</dbReference>
<dbReference type="GO" id="GO:0003677">
    <property type="term" value="F:DNA binding"/>
    <property type="evidence" value="ECO:0007669"/>
    <property type="project" value="UniProtKB-KW"/>
</dbReference>
<dbReference type="InterPro" id="IPR001387">
    <property type="entry name" value="Cro/C1-type_HTH"/>
</dbReference>
<protein>
    <submittedName>
        <fullName evidence="6">Helix-turn-helix domain-containing protein</fullName>
    </submittedName>
</protein>
<dbReference type="EMBL" id="CP076448">
    <property type="protein sequence ID" value="QXM24338.1"/>
    <property type="molecule type" value="Genomic_DNA"/>
</dbReference>
<evidence type="ECO:0000259" key="5">
    <source>
        <dbReference type="PROSITE" id="PS50943"/>
    </source>
</evidence>
<keyword evidence="7" id="KW-1185">Reference proteome</keyword>
<dbReference type="Pfam" id="PF01381">
    <property type="entry name" value="HTH_3"/>
    <property type="match status" value="1"/>
</dbReference>
<dbReference type="PROSITE" id="PS50943">
    <property type="entry name" value="HTH_CROC1"/>
    <property type="match status" value="1"/>
</dbReference>
<accession>A0A975YJD9</accession>
<keyword evidence="3" id="KW-0804">Transcription</keyword>
<sequence>MPTAKRSGPRSAASARPSERTARGKRIEQAAREVAAHLRGETMPGLRDYVLRVPETVDVAGIRAALGLSQAAFARRFGLDVTALQAWEQGRRRPDRTARILLAVIAKEPEAVQRALAA</sequence>
<dbReference type="Proteomes" id="UP000694001">
    <property type="component" value="Chromosome"/>
</dbReference>
<dbReference type="PANTHER" id="PTHR36511:SF4">
    <property type="entry name" value="ANTITOXIN MQSA"/>
    <property type="match status" value="1"/>
</dbReference>
<evidence type="ECO:0000313" key="6">
    <source>
        <dbReference type="EMBL" id="QXM24338.1"/>
    </source>
</evidence>
<evidence type="ECO:0000256" key="4">
    <source>
        <dbReference type="SAM" id="MobiDB-lite"/>
    </source>
</evidence>
<keyword evidence="1" id="KW-0805">Transcription regulation</keyword>
<gene>
    <name evidence="6" type="ORF">KO353_13970</name>
</gene>
<evidence type="ECO:0000256" key="2">
    <source>
        <dbReference type="ARBA" id="ARBA00023125"/>
    </source>
</evidence>
<proteinExistence type="predicted"/>
<feature type="region of interest" description="Disordered" evidence="4">
    <location>
        <begin position="1"/>
        <end position="27"/>
    </location>
</feature>
<dbReference type="AlphaFoldDB" id="A0A975YJD9"/>
<feature type="compositionally biased region" description="Basic and acidic residues" evidence="4">
    <location>
        <begin position="17"/>
        <end position="27"/>
    </location>
</feature>
<evidence type="ECO:0000256" key="1">
    <source>
        <dbReference type="ARBA" id="ARBA00023015"/>
    </source>
</evidence>
<evidence type="ECO:0000313" key="7">
    <source>
        <dbReference type="Proteomes" id="UP000694001"/>
    </source>
</evidence>
<organism evidence="6 7">
    <name type="scientific">Elioraea tepida</name>
    <dbReference type="NCBI Taxonomy" id="2843330"/>
    <lineage>
        <taxon>Bacteria</taxon>
        <taxon>Pseudomonadati</taxon>
        <taxon>Pseudomonadota</taxon>
        <taxon>Alphaproteobacteria</taxon>
        <taxon>Acetobacterales</taxon>
        <taxon>Elioraeaceae</taxon>
        <taxon>Elioraea</taxon>
    </lineage>
</organism>
<name>A0A975YJD9_9PROT</name>
<feature type="compositionally biased region" description="Low complexity" evidence="4">
    <location>
        <begin position="1"/>
        <end position="16"/>
    </location>
</feature>
<reference evidence="6" key="1">
    <citation type="submission" date="2021-06" db="EMBL/GenBank/DDBJ databases">
        <title>Elioraea tepida, sp. nov., a moderately thermophilic aerobic anoxygenic phototrophic bacterium isolated from an alkaline siliceous hot spring mat community in Yellowstone National Park, WY, USA.</title>
        <authorList>
            <person name="Saini M.K."/>
            <person name="Yoshida S."/>
            <person name="Sebastian A."/>
            <person name="Hirose S."/>
            <person name="Hara E."/>
            <person name="Tamaki H."/>
            <person name="Soulier N.T."/>
            <person name="Albert I."/>
            <person name="Hanada S."/>
            <person name="Bryant D.A."/>
            <person name="Tank M."/>
        </authorList>
    </citation>
    <scope>NUCLEOTIDE SEQUENCE</scope>
    <source>
        <strain evidence="6">MS-P2</strain>
    </source>
</reference>
<feature type="domain" description="HTH cro/C1-type" evidence="5">
    <location>
        <begin position="59"/>
        <end position="112"/>
    </location>
</feature>
<evidence type="ECO:0000256" key="3">
    <source>
        <dbReference type="ARBA" id="ARBA00023163"/>
    </source>
</evidence>
<dbReference type="KEGG" id="elio:KO353_13970"/>
<keyword evidence="2" id="KW-0238">DNA-binding</keyword>